<organism evidence="2 3">
    <name type="scientific">Armillaria luteobubalina</name>
    <dbReference type="NCBI Taxonomy" id="153913"/>
    <lineage>
        <taxon>Eukaryota</taxon>
        <taxon>Fungi</taxon>
        <taxon>Dikarya</taxon>
        <taxon>Basidiomycota</taxon>
        <taxon>Agaricomycotina</taxon>
        <taxon>Agaricomycetes</taxon>
        <taxon>Agaricomycetidae</taxon>
        <taxon>Agaricales</taxon>
        <taxon>Marasmiineae</taxon>
        <taxon>Physalacriaceae</taxon>
        <taxon>Armillaria</taxon>
    </lineage>
</organism>
<accession>A0AA39PYG7</accession>
<name>A0AA39PYG7_9AGAR</name>
<feature type="compositionally biased region" description="Basic and acidic residues" evidence="1">
    <location>
        <begin position="7"/>
        <end position="25"/>
    </location>
</feature>
<proteinExistence type="predicted"/>
<feature type="compositionally biased region" description="Pro residues" evidence="1">
    <location>
        <begin position="119"/>
        <end position="129"/>
    </location>
</feature>
<feature type="region of interest" description="Disordered" evidence="1">
    <location>
        <begin position="1"/>
        <end position="67"/>
    </location>
</feature>
<feature type="compositionally biased region" description="Polar residues" evidence="1">
    <location>
        <begin position="31"/>
        <end position="63"/>
    </location>
</feature>
<sequence>MSLPTQESKRPVQLDGTQESKRDRIEDAEEITSNVRQDSAPQAPSPQSAEVQAPPATSESTTGKKGRKLRLILMPFLIFRKRYSTLMNIKSVKDEEDDDTDQKPRGRVRGPVAGSGDPVPKPKPNPKPKPASGRWWN</sequence>
<dbReference type="AlphaFoldDB" id="A0AA39PYG7"/>
<protein>
    <submittedName>
        <fullName evidence="2">Uncharacterized protein</fullName>
    </submittedName>
</protein>
<reference evidence="2" key="1">
    <citation type="submission" date="2023-06" db="EMBL/GenBank/DDBJ databases">
        <authorList>
            <consortium name="Lawrence Berkeley National Laboratory"/>
            <person name="Ahrendt S."/>
            <person name="Sahu N."/>
            <person name="Indic B."/>
            <person name="Wong-Bajracharya J."/>
            <person name="Merenyi Z."/>
            <person name="Ke H.-M."/>
            <person name="Monk M."/>
            <person name="Kocsube S."/>
            <person name="Drula E."/>
            <person name="Lipzen A."/>
            <person name="Balint B."/>
            <person name="Henrissat B."/>
            <person name="Andreopoulos B."/>
            <person name="Martin F.M."/>
            <person name="Harder C.B."/>
            <person name="Rigling D."/>
            <person name="Ford K.L."/>
            <person name="Foster G.D."/>
            <person name="Pangilinan J."/>
            <person name="Papanicolaou A."/>
            <person name="Barry K."/>
            <person name="LaButti K."/>
            <person name="Viragh M."/>
            <person name="Koriabine M."/>
            <person name="Yan M."/>
            <person name="Riley R."/>
            <person name="Champramary S."/>
            <person name="Plett K.L."/>
            <person name="Tsai I.J."/>
            <person name="Slot J."/>
            <person name="Sipos G."/>
            <person name="Plett J."/>
            <person name="Nagy L.G."/>
            <person name="Grigoriev I.V."/>
        </authorList>
    </citation>
    <scope>NUCLEOTIDE SEQUENCE</scope>
    <source>
        <strain evidence="2">HWK02</strain>
    </source>
</reference>
<feature type="region of interest" description="Disordered" evidence="1">
    <location>
        <begin position="87"/>
        <end position="137"/>
    </location>
</feature>
<keyword evidence="3" id="KW-1185">Reference proteome</keyword>
<evidence type="ECO:0000313" key="3">
    <source>
        <dbReference type="Proteomes" id="UP001175228"/>
    </source>
</evidence>
<dbReference type="Proteomes" id="UP001175228">
    <property type="component" value="Unassembled WGS sequence"/>
</dbReference>
<dbReference type="EMBL" id="JAUEPU010000027">
    <property type="protein sequence ID" value="KAK0492918.1"/>
    <property type="molecule type" value="Genomic_DNA"/>
</dbReference>
<evidence type="ECO:0000256" key="1">
    <source>
        <dbReference type="SAM" id="MobiDB-lite"/>
    </source>
</evidence>
<gene>
    <name evidence="2" type="ORF">EDD18DRAFT_1334006</name>
</gene>
<comment type="caution">
    <text evidence="2">The sequence shown here is derived from an EMBL/GenBank/DDBJ whole genome shotgun (WGS) entry which is preliminary data.</text>
</comment>
<evidence type="ECO:0000313" key="2">
    <source>
        <dbReference type="EMBL" id="KAK0492918.1"/>
    </source>
</evidence>